<organism evidence="1 2">
    <name type="scientific">Rhizobium oryziradicis</name>
    <dbReference type="NCBI Taxonomy" id="1867956"/>
    <lineage>
        <taxon>Bacteria</taxon>
        <taxon>Pseudomonadati</taxon>
        <taxon>Pseudomonadota</taxon>
        <taxon>Alphaproteobacteria</taxon>
        <taxon>Hyphomicrobiales</taxon>
        <taxon>Rhizobiaceae</taxon>
        <taxon>Rhizobium/Agrobacterium group</taxon>
        <taxon>Rhizobium</taxon>
    </lineage>
</organism>
<protein>
    <submittedName>
        <fullName evidence="1">Uncharacterized protein</fullName>
    </submittedName>
</protein>
<proteinExistence type="predicted"/>
<accession>A0A1Q8ZRE0</accession>
<name>A0A1Q8ZRE0_9HYPH</name>
<gene>
    <name evidence="1" type="ORF">BJF95_08945</name>
</gene>
<dbReference type="AlphaFoldDB" id="A0A1Q8ZRE0"/>
<dbReference type="STRING" id="1867956.BJF95_08945"/>
<evidence type="ECO:0000313" key="2">
    <source>
        <dbReference type="Proteomes" id="UP000186894"/>
    </source>
</evidence>
<sequence length="93" mass="10162">MKPKTVTSESELEERQKAFCDEVLFRAAKIMTEDSGAPMPLVLDRILTFAAAHVCKIEGSPNTAKAFRVIAGKIEAGIFHSITGESENMGVRH</sequence>
<reference evidence="1 2" key="1">
    <citation type="submission" date="2016-09" db="EMBL/GenBank/DDBJ databases">
        <title>Rhizobium oryziradicis sp. nov., isolated from the root of rice.</title>
        <authorList>
            <person name="Zhao J."/>
            <person name="Zhang X."/>
        </authorList>
    </citation>
    <scope>NUCLEOTIDE SEQUENCE [LARGE SCALE GENOMIC DNA]</scope>
    <source>
        <strain evidence="1 2">N19</strain>
    </source>
</reference>
<dbReference type="EMBL" id="MKIM01000027">
    <property type="protein sequence ID" value="OLP44617.1"/>
    <property type="molecule type" value="Genomic_DNA"/>
</dbReference>
<evidence type="ECO:0000313" key="1">
    <source>
        <dbReference type="EMBL" id="OLP44617.1"/>
    </source>
</evidence>
<dbReference type="OrthoDB" id="8421754at2"/>
<dbReference type="RefSeq" id="WP_075640126.1">
    <property type="nucleotide sequence ID" value="NZ_MKIM01000027.1"/>
</dbReference>
<comment type="caution">
    <text evidence="1">The sequence shown here is derived from an EMBL/GenBank/DDBJ whole genome shotgun (WGS) entry which is preliminary data.</text>
</comment>
<keyword evidence="2" id="KW-1185">Reference proteome</keyword>
<dbReference type="Proteomes" id="UP000186894">
    <property type="component" value="Unassembled WGS sequence"/>
</dbReference>